<reference evidence="1" key="1">
    <citation type="journal article" date="2023" name="Mol. Ecol. Resour.">
        <title>Chromosome-level genome assembly of a triploid poplar Populus alba 'Berolinensis'.</title>
        <authorList>
            <person name="Chen S."/>
            <person name="Yu Y."/>
            <person name="Wang X."/>
            <person name="Wang S."/>
            <person name="Zhang T."/>
            <person name="Zhou Y."/>
            <person name="He R."/>
            <person name="Meng N."/>
            <person name="Wang Y."/>
            <person name="Liu W."/>
            <person name="Liu Z."/>
            <person name="Liu J."/>
            <person name="Guo Q."/>
            <person name="Huang H."/>
            <person name="Sederoff R.R."/>
            <person name="Wang G."/>
            <person name="Qu G."/>
            <person name="Chen S."/>
        </authorList>
    </citation>
    <scope>NUCLEOTIDE SEQUENCE</scope>
    <source>
        <strain evidence="1">SC-2020</strain>
    </source>
</reference>
<sequence length="96" mass="11226">MWFHAICFDALTEVVPPFILSPPYDFQRKDCPPIPSVEATPTRKVALRARFNQCPLVKLKWGWYKKEEEGIPEWVWYRKAIEPVRRFGPPAPSSNP</sequence>
<evidence type="ECO:0000313" key="1">
    <source>
        <dbReference type="EMBL" id="KAJ6990940.1"/>
    </source>
</evidence>
<accession>A0AAD6QIF9</accession>
<dbReference type="Proteomes" id="UP001164929">
    <property type="component" value="Chromosome 7"/>
</dbReference>
<gene>
    <name evidence="1" type="ORF">NC653_019242</name>
</gene>
<organism evidence="1 2">
    <name type="scientific">Populus alba x Populus x berolinensis</name>
    <dbReference type="NCBI Taxonomy" id="444605"/>
    <lineage>
        <taxon>Eukaryota</taxon>
        <taxon>Viridiplantae</taxon>
        <taxon>Streptophyta</taxon>
        <taxon>Embryophyta</taxon>
        <taxon>Tracheophyta</taxon>
        <taxon>Spermatophyta</taxon>
        <taxon>Magnoliopsida</taxon>
        <taxon>eudicotyledons</taxon>
        <taxon>Gunneridae</taxon>
        <taxon>Pentapetalae</taxon>
        <taxon>rosids</taxon>
        <taxon>fabids</taxon>
        <taxon>Malpighiales</taxon>
        <taxon>Salicaceae</taxon>
        <taxon>Saliceae</taxon>
        <taxon>Populus</taxon>
    </lineage>
</organism>
<evidence type="ECO:0000313" key="2">
    <source>
        <dbReference type="Proteomes" id="UP001164929"/>
    </source>
</evidence>
<dbReference type="AlphaFoldDB" id="A0AAD6QIF9"/>
<keyword evidence="2" id="KW-1185">Reference proteome</keyword>
<comment type="caution">
    <text evidence="1">The sequence shown here is derived from an EMBL/GenBank/DDBJ whole genome shotgun (WGS) entry which is preliminary data.</text>
</comment>
<protein>
    <submittedName>
        <fullName evidence="1">Uncharacterized protein</fullName>
    </submittedName>
</protein>
<dbReference type="EMBL" id="JAQIZT010000007">
    <property type="protein sequence ID" value="KAJ6990940.1"/>
    <property type="molecule type" value="Genomic_DNA"/>
</dbReference>
<name>A0AAD6QIF9_9ROSI</name>
<proteinExistence type="predicted"/>